<sequence length="120" mass="14131">MLICCNTEKTLYDKQDDMNTNKIYPLGKSSKESSFYQLDGNHMDKSFVPIARWRSKSTKNDNKKSECLWINPIDPYLTLFEATNYVDSVKNVLPCNEDDAANFSKYEYELNYDEEHLFRC</sequence>
<accession>A0A815N4M0</accession>
<dbReference type="EMBL" id="CAJNOO010000660">
    <property type="protein sequence ID" value="CAF1003909.1"/>
    <property type="molecule type" value="Genomic_DNA"/>
</dbReference>
<evidence type="ECO:0000313" key="1">
    <source>
        <dbReference type="EMBL" id="CAF0926313.1"/>
    </source>
</evidence>
<dbReference type="OrthoDB" id="10050029at2759"/>
<dbReference type="EMBL" id="CAJNOL010001892">
    <property type="protein sequence ID" value="CAF1434091.1"/>
    <property type="molecule type" value="Genomic_DNA"/>
</dbReference>
<dbReference type="EMBL" id="CAJOBE010000111">
    <property type="protein sequence ID" value="CAF3571311.1"/>
    <property type="molecule type" value="Genomic_DNA"/>
</dbReference>
<dbReference type="Proteomes" id="UP000663870">
    <property type="component" value="Unassembled WGS sequence"/>
</dbReference>
<name>A0A815N4M0_9BILA</name>
<protein>
    <submittedName>
        <fullName evidence="3">Uncharacterized protein</fullName>
    </submittedName>
</protein>
<dbReference type="EMBL" id="CAJOAX010000064">
    <property type="protein sequence ID" value="CAF3497138.1"/>
    <property type="molecule type" value="Genomic_DNA"/>
</dbReference>
<keyword evidence="6" id="KW-1185">Reference proteome</keyword>
<dbReference type="EMBL" id="CAJNOH010000173">
    <property type="protein sequence ID" value="CAF0926313.1"/>
    <property type="molecule type" value="Genomic_DNA"/>
</dbReference>
<dbReference type="Proteomes" id="UP000663854">
    <property type="component" value="Unassembled WGS sequence"/>
</dbReference>
<evidence type="ECO:0000313" key="6">
    <source>
        <dbReference type="Proteomes" id="UP000663870"/>
    </source>
</evidence>
<dbReference type="Proteomes" id="UP000663874">
    <property type="component" value="Unassembled WGS sequence"/>
</dbReference>
<dbReference type="AlphaFoldDB" id="A0A815N4M0"/>
<gene>
    <name evidence="5" type="ORF">FNK824_LOCUS1961</name>
    <name evidence="3" type="ORF">JXQ802_LOCUS36605</name>
    <name evidence="4" type="ORF">OTI717_LOCUS1486</name>
    <name evidence="1" type="ORF">PYM288_LOCUS10807</name>
    <name evidence="2" type="ORF">RFH988_LOCUS14321</name>
</gene>
<evidence type="ECO:0000313" key="2">
    <source>
        <dbReference type="EMBL" id="CAF1003909.1"/>
    </source>
</evidence>
<reference evidence="3" key="1">
    <citation type="submission" date="2021-02" db="EMBL/GenBank/DDBJ databases">
        <authorList>
            <person name="Nowell W R."/>
        </authorList>
    </citation>
    <scope>NUCLEOTIDE SEQUENCE</scope>
</reference>
<dbReference type="Proteomes" id="UP000663882">
    <property type="component" value="Unassembled WGS sequence"/>
</dbReference>
<proteinExistence type="predicted"/>
<organism evidence="3 6">
    <name type="scientific">Rotaria sordida</name>
    <dbReference type="NCBI Taxonomy" id="392033"/>
    <lineage>
        <taxon>Eukaryota</taxon>
        <taxon>Metazoa</taxon>
        <taxon>Spiralia</taxon>
        <taxon>Gnathifera</taxon>
        <taxon>Rotifera</taxon>
        <taxon>Eurotatoria</taxon>
        <taxon>Bdelloidea</taxon>
        <taxon>Philodinida</taxon>
        <taxon>Philodinidae</taxon>
        <taxon>Rotaria</taxon>
    </lineage>
</organism>
<evidence type="ECO:0000313" key="4">
    <source>
        <dbReference type="EMBL" id="CAF3497138.1"/>
    </source>
</evidence>
<dbReference type="Proteomes" id="UP000663823">
    <property type="component" value="Unassembled WGS sequence"/>
</dbReference>
<evidence type="ECO:0000313" key="3">
    <source>
        <dbReference type="EMBL" id="CAF1434091.1"/>
    </source>
</evidence>
<comment type="caution">
    <text evidence="3">The sequence shown here is derived from an EMBL/GenBank/DDBJ whole genome shotgun (WGS) entry which is preliminary data.</text>
</comment>
<evidence type="ECO:0000313" key="5">
    <source>
        <dbReference type="EMBL" id="CAF3571311.1"/>
    </source>
</evidence>